<keyword evidence="2" id="KW-0547">Nucleotide-binding</keyword>
<feature type="compositionally biased region" description="Gly residues" evidence="4">
    <location>
        <begin position="446"/>
        <end position="467"/>
    </location>
</feature>
<evidence type="ECO:0000256" key="3">
    <source>
        <dbReference type="ARBA" id="ARBA00022840"/>
    </source>
</evidence>
<dbReference type="FunFam" id="3.40.50.300:FF:000216">
    <property type="entry name" value="Type VII secretion ATPase EccA"/>
    <property type="match status" value="1"/>
</dbReference>
<dbReference type="EMBL" id="BNBO01000007">
    <property type="protein sequence ID" value="GHH66141.1"/>
    <property type="molecule type" value="Genomic_DNA"/>
</dbReference>
<dbReference type="InterPro" id="IPR003593">
    <property type="entry name" value="AAA+_ATPase"/>
</dbReference>
<dbReference type="PANTHER" id="PTHR43392">
    <property type="entry name" value="AAA-TYPE ATPASE FAMILY PROTEIN / ANKYRIN REPEAT FAMILY PROTEIN"/>
    <property type="match status" value="1"/>
</dbReference>
<dbReference type="InterPro" id="IPR041627">
    <property type="entry name" value="AAA_lid_6"/>
</dbReference>
<dbReference type="Gene3D" id="1.10.8.60">
    <property type="match status" value="1"/>
</dbReference>
<protein>
    <recommendedName>
        <fullName evidence="5">AAA+ ATPase domain-containing protein</fullName>
    </recommendedName>
</protein>
<dbReference type="Proteomes" id="UP000617734">
    <property type="component" value="Unassembled WGS sequence"/>
</dbReference>
<dbReference type="GO" id="GO:0005524">
    <property type="term" value="F:ATP binding"/>
    <property type="evidence" value="ECO:0007669"/>
    <property type="project" value="UniProtKB-KW"/>
</dbReference>
<reference evidence="6" key="1">
    <citation type="journal article" date="2014" name="Int. J. Syst. Evol. Microbiol.">
        <title>Complete genome sequence of Corynebacterium casei LMG S-19264T (=DSM 44701T), isolated from a smear-ripened cheese.</title>
        <authorList>
            <consortium name="US DOE Joint Genome Institute (JGI-PGF)"/>
            <person name="Walter F."/>
            <person name="Albersmeier A."/>
            <person name="Kalinowski J."/>
            <person name="Ruckert C."/>
        </authorList>
    </citation>
    <scope>NUCLEOTIDE SEQUENCE</scope>
    <source>
        <strain evidence="6">JCM 4646</strain>
    </source>
</reference>
<dbReference type="AlphaFoldDB" id="A0A919FIZ0"/>
<name>A0A919FIZ0_9ACTN</name>
<evidence type="ECO:0000313" key="6">
    <source>
        <dbReference type="EMBL" id="GHH66141.1"/>
    </source>
</evidence>
<comment type="similarity">
    <text evidence="1">Belongs to the CbxX/CfxQ family.</text>
</comment>
<dbReference type="GO" id="GO:0016887">
    <property type="term" value="F:ATP hydrolysis activity"/>
    <property type="evidence" value="ECO:0007669"/>
    <property type="project" value="InterPro"/>
</dbReference>
<feature type="compositionally biased region" description="Low complexity" evidence="4">
    <location>
        <begin position="428"/>
        <end position="445"/>
    </location>
</feature>
<evidence type="ECO:0000256" key="1">
    <source>
        <dbReference type="ARBA" id="ARBA00010378"/>
    </source>
</evidence>
<dbReference type="SMART" id="SM00382">
    <property type="entry name" value="AAA"/>
    <property type="match status" value="1"/>
</dbReference>
<feature type="region of interest" description="Disordered" evidence="4">
    <location>
        <begin position="276"/>
        <end position="310"/>
    </location>
</feature>
<feature type="domain" description="AAA+ ATPase" evidence="5">
    <location>
        <begin position="567"/>
        <end position="708"/>
    </location>
</feature>
<dbReference type="InterPro" id="IPR011990">
    <property type="entry name" value="TPR-like_helical_dom_sf"/>
</dbReference>
<dbReference type="Pfam" id="PF00004">
    <property type="entry name" value="AAA"/>
    <property type="match status" value="1"/>
</dbReference>
<dbReference type="Gene3D" id="1.25.40.10">
    <property type="entry name" value="Tetratricopeptide repeat domain"/>
    <property type="match status" value="1"/>
</dbReference>
<dbReference type="PANTHER" id="PTHR43392:SF2">
    <property type="entry name" value="AAA-TYPE ATPASE FAMILY PROTEIN _ ANKYRIN REPEAT FAMILY PROTEIN"/>
    <property type="match status" value="1"/>
</dbReference>
<dbReference type="InterPro" id="IPR050773">
    <property type="entry name" value="CbxX/CfxQ_RuBisCO_ESX"/>
</dbReference>
<dbReference type="InterPro" id="IPR049078">
    <property type="entry name" value="T7SS_EccA1-like_N"/>
</dbReference>
<organism evidence="6 7">
    <name type="scientific">Kitasatospora indigofera</name>
    <dbReference type="NCBI Taxonomy" id="67307"/>
    <lineage>
        <taxon>Bacteria</taxon>
        <taxon>Bacillati</taxon>
        <taxon>Actinomycetota</taxon>
        <taxon>Actinomycetes</taxon>
        <taxon>Kitasatosporales</taxon>
        <taxon>Streptomycetaceae</taxon>
        <taxon>Kitasatospora</taxon>
    </lineage>
</organism>
<gene>
    <name evidence="6" type="ORF">GCM10018781_19550</name>
</gene>
<feature type="compositionally biased region" description="Gly residues" evidence="4">
    <location>
        <begin position="476"/>
        <end position="488"/>
    </location>
</feature>
<reference evidence="6" key="2">
    <citation type="submission" date="2020-09" db="EMBL/GenBank/DDBJ databases">
        <authorList>
            <person name="Sun Q."/>
            <person name="Ohkuma M."/>
        </authorList>
    </citation>
    <scope>NUCLEOTIDE SEQUENCE</scope>
    <source>
        <strain evidence="6">JCM 4646</strain>
    </source>
</reference>
<accession>A0A919FIZ0</accession>
<dbReference type="Pfam" id="PF21545">
    <property type="entry name" value="T7SS_EccA1_N"/>
    <property type="match status" value="1"/>
</dbReference>
<dbReference type="InterPro" id="IPR027417">
    <property type="entry name" value="P-loop_NTPase"/>
</dbReference>
<evidence type="ECO:0000313" key="7">
    <source>
        <dbReference type="Proteomes" id="UP000617734"/>
    </source>
</evidence>
<feature type="compositionally biased region" description="Gly residues" evidence="4">
    <location>
        <begin position="417"/>
        <end position="426"/>
    </location>
</feature>
<dbReference type="SUPFAM" id="SSF52540">
    <property type="entry name" value="P-loop containing nucleoside triphosphate hydrolases"/>
    <property type="match status" value="1"/>
</dbReference>
<dbReference type="Pfam" id="PF17866">
    <property type="entry name" value="AAA_lid_6"/>
    <property type="match status" value="1"/>
</dbReference>
<feature type="compositionally biased region" description="Gly residues" evidence="4">
    <location>
        <begin position="276"/>
        <end position="289"/>
    </location>
</feature>
<comment type="caution">
    <text evidence="6">The sequence shown here is derived from an EMBL/GenBank/DDBJ whole genome shotgun (WGS) entry which is preliminary data.</text>
</comment>
<feature type="compositionally biased region" description="Low complexity" evidence="4">
    <location>
        <begin position="386"/>
        <end position="400"/>
    </location>
</feature>
<proteinExistence type="inferred from homology"/>
<dbReference type="PRINTS" id="PR00819">
    <property type="entry name" value="CBXCFQXSUPER"/>
</dbReference>
<dbReference type="SUPFAM" id="SSF48452">
    <property type="entry name" value="TPR-like"/>
    <property type="match status" value="1"/>
</dbReference>
<sequence>MTTVESSDGNNAGGGPGRLADRAWLRAMDAYTAGAYARAEEEFRAAVRLDPGMADAWLGLHALRCDTSGALLAMHRHRKRFGEQRSRHRRPLSSWYWLGWWVQPVLEDARDLALAHASHWLDGRHLTELDTALTQCPPPGEDPSVRFLHACRSYLLKDWEQLIRDTDRLLDDPLLGIEAGLFGGMARVRLDMCAQAQGPLAASLARCRSEQPQRKELRYWLARAYEGAGRSAAALPLYRAVHRADPAFMDTAARLTAISAEDGLVDALLEGVTGSGPSAGGGAGTGAGREAGPVAGFGTDEAYDPAEELGAGEGFGAAAGYGVDYETPEDLPVGYGAAPGAGRPTESGAAFTADYPGEPPADLPAEFPAGFRGDFAGGLPGGFPADEGFGPPAGFEEAPGAGQGAGDAAGPQATGGTRPGAEGGAGSEPRPGAGAFEGPAFEGPSGFDGPGGFEGPGGGFERPGGLDGPAPQGTGARTGTGSGSGAPGEPGPAATLFLPGRAVGSQAVPAHRASPGRSGSRQELDAALDALERMVGLDPVKRQVRALSAQLRMSRLRAGEGLPVQPPKRHFVFSGPSGTGKTTVARILGRVFHSLGLLSGNHLVEAQRADLVGEFLGQTAVKANELIDSALDGVLFIDEAYSLSNSGYSKGDAYGDEALQVLLKRAEDNRDRLVVILAGYPEGMNRLLATNPGLNSRFTTRVDFPSYRPAELTAIGAALAGRDGDGWDEDATEELTSICGHVVREGWIDDLGNGRFIRTLYEKSCAYRDLRLSLTGGQPSREDLATLRLPDLVQAYGELIDGRGGPAEG</sequence>
<evidence type="ECO:0000259" key="5">
    <source>
        <dbReference type="SMART" id="SM00382"/>
    </source>
</evidence>
<keyword evidence="7" id="KW-1185">Reference proteome</keyword>
<evidence type="ECO:0000256" key="2">
    <source>
        <dbReference type="ARBA" id="ARBA00022741"/>
    </source>
</evidence>
<keyword evidence="3" id="KW-0067">ATP-binding</keyword>
<dbReference type="InterPro" id="IPR003959">
    <property type="entry name" value="ATPase_AAA_core"/>
</dbReference>
<evidence type="ECO:0000256" key="4">
    <source>
        <dbReference type="SAM" id="MobiDB-lite"/>
    </source>
</evidence>
<dbReference type="InterPro" id="IPR000641">
    <property type="entry name" value="CbxX/CfxQ"/>
</dbReference>
<dbReference type="Gene3D" id="3.40.50.300">
    <property type="entry name" value="P-loop containing nucleotide triphosphate hydrolases"/>
    <property type="match status" value="1"/>
</dbReference>
<feature type="region of interest" description="Disordered" evidence="4">
    <location>
        <begin position="332"/>
        <end position="497"/>
    </location>
</feature>